<feature type="region of interest" description="Disordered" evidence="1">
    <location>
        <begin position="356"/>
        <end position="455"/>
    </location>
</feature>
<feature type="compositionally biased region" description="Low complexity" evidence="1">
    <location>
        <begin position="494"/>
        <end position="503"/>
    </location>
</feature>
<evidence type="ECO:0000313" key="2">
    <source>
        <dbReference type="EnsemblMetazoa" id="CLYHEMP015488.1"/>
    </source>
</evidence>
<reference evidence="2" key="1">
    <citation type="submission" date="2021-01" db="UniProtKB">
        <authorList>
            <consortium name="EnsemblMetazoa"/>
        </authorList>
    </citation>
    <scope>IDENTIFICATION</scope>
</reference>
<keyword evidence="3" id="KW-1185">Reference proteome</keyword>
<name>A0A7M5X0C5_9CNID</name>
<feature type="compositionally biased region" description="Low complexity" evidence="1">
    <location>
        <begin position="368"/>
        <end position="390"/>
    </location>
</feature>
<protein>
    <submittedName>
        <fullName evidence="2">Uncharacterized protein</fullName>
    </submittedName>
</protein>
<dbReference type="GeneID" id="136824158"/>
<dbReference type="OrthoDB" id="9378527at2759"/>
<feature type="compositionally biased region" description="Polar residues" evidence="1">
    <location>
        <begin position="171"/>
        <end position="185"/>
    </location>
</feature>
<feature type="compositionally biased region" description="Basic and acidic residues" evidence="1">
    <location>
        <begin position="422"/>
        <end position="451"/>
    </location>
</feature>
<evidence type="ECO:0000313" key="3">
    <source>
        <dbReference type="Proteomes" id="UP000594262"/>
    </source>
</evidence>
<feature type="compositionally biased region" description="Basic and acidic residues" evidence="1">
    <location>
        <begin position="318"/>
        <end position="332"/>
    </location>
</feature>
<feature type="region of interest" description="Disordered" evidence="1">
    <location>
        <begin position="472"/>
        <end position="603"/>
    </location>
</feature>
<dbReference type="RefSeq" id="XP_066936427.1">
    <property type="nucleotide sequence ID" value="XM_067080326.1"/>
</dbReference>
<evidence type="ECO:0000256" key="1">
    <source>
        <dbReference type="SAM" id="MobiDB-lite"/>
    </source>
</evidence>
<organism evidence="2 3">
    <name type="scientific">Clytia hemisphaerica</name>
    <dbReference type="NCBI Taxonomy" id="252671"/>
    <lineage>
        <taxon>Eukaryota</taxon>
        <taxon>Metazoa</taxon>
        <taxon>Cnidaria</taxon>
        <taxon>Hydrozoa</taxon>
        <taxon>Hydroidolina</taxon>
        <taxon>Leptothecata</taxon>
        <taxon>Obeliida</taxon>
        <taxon>Clytiidae</taxon>
        <taxon>Clytia</taxon>
    </lineage>
</organism>
<dbReference type="Proteomes" id="UP000594262">
    <property type="component" value="Unplaced"/>
</dbReference>
<feature type="region of interest" description="Disordered" evidence="1">
    <location>
        <begin position="312"/>
        <end position="342"/>
    </location>
</feature>
<feature type="compositionally biased region" description="Polar residues" evidence="1">
    <location>
        <begin position="592"/>
        <end position="603"/>
    </location>
</feature>
<dbReference type="EnsemblMetazoa" id="CLYHEMT015488.1">
    <property type="protein sequence ID" value="CLYHEMP015488.1"/>
    <property type="gene ID" value="CLYHEMG015488"/>
</dbReference>
<feature type="compositionally biased region" description="Basic and acidic residues" evidence="1">
    <location>
        <begin position="472"/>
        <end position="485"/>
    </location>
</feature>
<proteinExistence type="predicted"/>
<sequence>MFCFPSRSKDTQRKRHEKEWSSSFLIDIPVITREELPIFEEHKIQDPEEEIIDDPSTIFFDPNEKSDFIYKAVPYFTQDLDFSYIQPSQADISLASNIDFVQDNGLTANMISPDYADSLDGRSCPVSPKVKRNFGSSSPFENKNTVSKTFADVEESLNYSINKFIPGLESTRNQSNIHHSQSTMESKPKYQQERLYEGTLQHQEDRFHENSFIDDYRGLQLYEDDLLSDVRLSLNNKGYMSDAESVKTYQDSGVYDDDLADSPKSLTSVARQLNFDDYDGGDNGEKYTAFKTPMSSKQSSVESLIMEEYRTQKKHMERKYSNRNDRGPEEHTPISPIKQCHTPKINNKYSHVQAKVECHRSKNQRSPSPGASLRSKSPSSSTRARSLSPGDSIKKNKRTKSPGGTYANNTISSANKAKPKPKSNEKGSRNKIFNEKLLFREKAKSRTDSHGVEMYSNLPKEFQEIARRLARQDRELKKSESDLRGRSNSRKSSRMTSRASSLSPTRDAKPRSRSKSNDRESNMEMFTFEKESSSKQLSRSSSIRSIPSTPALSRQHPLPELQSRAKSPSASPGRSPAHRISHEKEKYKTKNSKGSIKSTPSPVSKLYTFTTVNDSFATSPLGSMTPLPMEAAVH</sequence>
<feature type="compositionally biased region" description="Basic and acidic residues" evidence="1">
    <location>
        <begin position="506"/>
        <end position="533"/>
    </location>
</feature>
<feature type="region of interest" description="Disordered" evidence="1">
    <location>
        <begin position="171"/>
        <end position="191"/>
    </location>
</feature>
<accession>A0A7M5X0C5</accession>
<dbReference type="AlphaFoldDB" id="A0A7M5X0C5"/>
<feature type="compositionally biased region" description="Low complexity" evidence="1">
    <location>
        <begin position="534"/>
        <end position="548"/>
    </location>
</feature>